<dbReference type="Gene3D" id="1.20.1740.10">
    <property type="entry name" value="Amino acid/polyamine transporter I"/>
    <property type="match status" value="1"/>
</dbReference>
<dbReference type="PANTHER" id="PTHR43341">
    <property type="entry name" value="AMINO ACID PERMEASE"/>
    <property type="match status" value="1"/>
</dbReference>
<organism evidence="10 11">
    <name type="scientific">[Torrubiella] hemipterigena</name>
    <dbReference type="NCBI Taxonomy" id="1531966"/>
    <lineage>
        <taxon>Eukaryota</taxon>
        <taxon>Fungi</taxon>
        <taxon>Dikarya</taxon>
        <taxon>Ascomycota</taxon>
        <taxon>Pezizomycotina</taxon>
        <taxon>Sordariomycetes</taxon>
        <taxon>Hypocreomycetidae</taxon>
        <taxon>Hypocreales</taxon>
        <taxon>Clavicipitaceae</taxon>
        <taxon>Clavicipitaceae incertae sedis</taxon>
        <taxon>'Torrubiella' clade</taxon>
    </lineage>
</organism>
<feature type="transmembrane region" description="Helical" evidence="8">
    <location>
        <begin position="504"/>
        <end position="524"/>
    </location>
</feature>
<evidence type="ECO:0000313" key="11">
    <source>
        <dbReference type="Proteomes" id="UP000039046"/>
    </source>
</evidence>
<dbReference type="EMBL" id="CDHN01000001">
    <property type="protein sequence ID" value="CEJ82127.1"/>
    <property type="molecule type" value="Genomic_DNA"/>
</dbReference>
<dbReference type="PROSITE" id="PS00218">
    <property type="entry name" value="AMINO_ACID_PERMEASE_1"/>
    <property type="match status" value="1"/>
</dbReference>
<dbReference type="Pfam" id="PF00324">
    <property type="entry name" value="AA_permease"/>
    <property type="match status" value="1"/>
</dbReference>
<feature type="transmembrane region" description="Helical" evidence="8">
    <location>
        <begin position="425"/>
        <end position="444"/>
    </location>
</feature>
<feature type="transmembrane region" description="Helical" evidence="8">
    <location>
        <begin position="59"/>
        <end position="77"/>
    </location>
</feature>
<proteinExistence type="predicted"/>
<gene>
    <name evidence="10" type="ORF">VHEMI02212</name>
</gene>
<reference evidence="10 11" key="1">
    <citation type="journal article" date="2015" name="Genome Announc.">
        <title>Draft Genome Sequence and Gene Annotation of the Entomopathogenic Fungus Verticillium hemipterigenum.</title>
        <authorList>
            <person name="Horn F."/>
            <person name="Habel A."/>
            <person name="Scharf D.H."/>
            <person name="Dworschak J."/>
            <person name="Brakhage A.A."/>
            <person name="Guthke R."/>
            <person name="Hertweck C."/>
            <person name="Linde J."/>
        </authorList>
    </citation>
    <scope>NUCLEOTIDE SEQUENCE [LARGE SCALE GENOMIC DNA]</scope>
</reference>
<dbReference type="FunFam" id="1.20.1740.10:FF:000006">
    <property type="entry name" value="General amino acid permease"/>
    <property type="match status" value="1"/>
</dbReference>
<evidence type="ECO:0000256" key="1">
    <source>
        <dbReference type="ARBA" id="ARBA00004141"/>
    </source>
</evidence>
<evidence type="ECO:0000256" key="4">
    <source>
        <dbReference type="ARBA" id="ARBA00022970"/>
    </source>
</evidence>
<sequence length="542" mass="58690">MGSPADAVKGSGSSNNSARDSNEKTGDKLQKPTSTSKNEADLETGDQEQGLSRDLHGRHLQFIAIGAALGTGLFLGIGKTLAIAGPGSLFVAFLFVGSIVYSVMVGLGEMAAYIPVAGSFTVYASRFIDPTLGFSMGWIYWFSWVITWGLELTAAGQIIQFWNPDLSIGIWIAVFWVLFTAANFLPIRWFGEIEMWLSSIKVVTVVGFIIFSICINAGASPQGYIGFKYWNNPGAFREYATFDSDTLARTVPVTGATGQFIAFWATLITAGFSFQGTELVGVGAGETSNPSKTIPSAIRWTFWAIFTLFMGTVFFVGINVPADNESLLSSNQNASASPLVIVATLASVKALPSIINAVLLTAVLSAANSDLYSSSRILIGLAEEGHAPAFFKKTNQWGTPVYSVIACTVFGFLAFLNLSENGGVVFGWLLSITSVAGFITWALINLCHIRFMKVLAAHDINRQDLPYVAPFQPYLSYFGLFFNVLILITSGFTVFLHWNTSDFFAAYVSVLIFVVAYIGHKLIFRTKVIPLAEVDIVRGRTA</sequence>
<comment type="subcellular location">
    <subcellularLocation>
        <location evidence="1">Membrane</location>
        <topology evidence="1">Multi-pass membrane protein</topology>
    </subcellularLocation>
</comment>
<feature type="transmembrane region" description="Helical" evidence="8">
    <location>
        <begin position="474"/>
        <end position="498"/>
    </location>
</feature>
<feature type="region of interest" description="Disordered" evidence="7">
    <location>
        <begin position="1"/>
        <end position="48"/>
    </location>
</feature>
<keyword evidence="5 8" id="KW-1133">Transmembrane helix</keyword>
<name>A0A0A1T796_9HYPO</name>
<evidence type="ECO:0000256" key="6">
    <source>
        <dbReference type="ARBA" id="ARBA00023136"/>
    </source>
</evidence>
<feature type="transmembrane region" description="Helical" evidence="8">
    <location>
        <begin position="300"/>
        <end position="320"/>
    </location>
</feature>
<dbReference type="InterPro" id="IPR050524">
    <property type="entry name" value="APC_YAT"/>
</dbReference>
<feature type="transmembrane region" description="Helical" evidence="8">
    <location>
        <begin position="340"/>
        <end position="367"/>
    </location>
</feature>
<feature type="transmembrane region" description="Helical" evidence="8">
    <location>
        <begin position="196"/>
        <end position="219"/>
    </location>
</feature>
<dbReference type="GO" id="GO:0016020">
    <property type="term" value="C:membrane"/>
    <property type="evidence" value="ECO:0007669"/>
    <property type="project" value="UniProtKB-SubCell"/>
</dbReference>
<feature type="domain" description="Amino acid permease/ SLC12A" evidence="9">
    <location>
        <begin position="59"/>
        <end position="527"/>
    </location>
</feature>
<evidence type="ECO:0000256" key="8">
    <source>
        <dbReference type="SAM" id="Phobius"/>
    </source>
</evidence>
<feature type="transmembrane region" description="Helical" evidence="8">
    <location>
        <begin position="168"/>
        <end position="190"/>
    </location>
</feature>
<keyword evidence="4" id="KW-0029">Amino-acid transport</keyword>
<feature type="compositionally biased region" description="Basic and acidic residues" evidence="7">
    <location>
        <begin position="20"/>
        <end position="30"/>
    </location>
</feature>
<feature type="transmembrane region" description="Helical" evidence="8">
    <location>
        <begin position="138"/>
        <end position="156"/>
    </location>
</feature>
<evidence type="ECO:0000256" key="2">
    <source>
        <dbReference type="ARBA" id="ARBA00022448"/>
    </source>
</evidence>
<evidence type="ECO:0000256" key="5">
    <source>
        <dbReference type="ARBA" id="ARBA00022989"/>
    </source>
</evidence>
<dbReference type="InterPro" id="IPR004840">
    <property type="entry name" value="Amino_acid_permease_CS"/>
</dbReference>
<keyword evidence="2" id="KW-0813">Transport</keyword>
<evidence type="ECO:0000313" key="10">
    <source>
        <dbReference type="EMBL" id="CEJ82127.1"/>
    </source>
</evidence>
<evidence type="ECO:0000256" key="7">
    <source>
        <dbReference type="SAM" id="MobiDB-lite"/>
    </source>
</evidence>
<dbReference type="STRING" id="1531966.A0A0A1T796"/>
<dbReference type="PANTHER" id="PTHR43341:SF4">
    <property type="entry name" value="ARGININE PERMEASE CAN1-RELATED"/>
    <property type="match status" value="1"/>
</dbReference>
<protein>
    <submittedName>
        <fullName evidence="10">Putative Amino acid permease</fullName>
    </submittedName>
</protein>
<accession>A0A0A1T796</accession>
<dbReference type="AlphaFoldDB" id="A0A0A1T796"/>
<evidence type="ECO:0000256" key="3">
    <source>
        <dbReference type="ARBA" id="ARBA00022692"/>
    </source>
</evidence>
<dbReference type="GO" id="GO:0015171">
    <property type="term" value="F:amino acid transmembrane transporter activity"/>
    <property type="evidence" value="ECO:0007669"/>
    <property type="project" value="TreeGrafter"/>
</dbReference>
<dbReference type="PIRSF" id="PIRSF006060">
    <property type="entry name" value="AA_transporter"/>
    <property type="match status" value="1"/>
</dbReference>
<evidence type="ECO:0000259" key="9">
    <source>
        <dbReference type="Pfam" id="PF00324"/>
    </source>
</evidence>
<keyword evidence="11" id="KW-1185">Reference proteome</keyword>
<dbReference type="Proteomes" id="UP000039046">
    <property type="component" value="Unassembled WGS sequence"/>
</dbReference>
<keyword evidence="6 8" id="KW-0472">Membrane</keyword>
<dbReference type="InterPro" id="IPR004841">
    <property type="entry name" value="AA-permease/SLC12A_dom"/>
</dbReference>
<keyword evidence="3 8" id="KW-0812">Transmembrane</keyword>
<feature type="transmembrane region" description="Helical" evidence="8">
    <location>
        <begin position="401"/>
        <end position="419"/>
    </location>
</feature>
<dbReference type="OrthoDB" id="3900342at2759"/>
<feature type="transmembrane region" description="Helical" evidence="8">
    <location>
        <begin position="89"/>
        <end position="118"/>
    </location>
</feature>